<evidence type="ECO:0000313" key="3">
    <source>
        <dbReference type="Proteomes" id="UP000265618"/>
    </source>
</evidence>
<organism evidence="2 3">
    <name type="scientific">Kipferlia bialata</name>
    <dbReference type="NCBI Taxonomy" id="797122"/>
    <lineage>
        <taxon>Eukaryota</taxon>
        <taxon>Metamonada</taxon>
        <taxon>Carpediemonas-like organisms</taxon>
        <taxon>Kipferlia</taxon>
    </lineage>
</organism>
<dbReference type="EMBL" id="BDIP01002641">
    <property type="protein sequence ID" value="GIQ86601.1"/>
    <property type="molecule type" value="Genomic_DNA"/>
</dbReference>
<name>A0A9K3D1Z4_9EUKA</name>
<dbReference type="AlphaFoldDB" id="A0A9K3D1Z4"/>
<feature type="region of interest" description="Disordered" evidence="1">
    <location>
        <begin position="156"/>
        <end position="193"/>
    </location>
</feature>
<comment type="caution">
    <text evidence="2">The sequence shown here is derived from an EMBL/GenBank/DDBJ whole genome shotgun (WGS) entry which is preliminary data.</text>
</comment>
<accession>A0A9K3D1Z4</accession>
<protein>
    <submittedName>
        <fullName evidence="2">Uncharacterized protein</fullName>
    </submittedName>
</protein>
<keyword evidence="3" id="KW-1185">Reference proteome</keyword>
<reference evidence="2 3" key="1">
    <citation type="journal article" date="2018" name="PLoS ONE">
        <title>The draft genome of Kipferlia bialata reveals reductive genome evolution in fornicate parasites.</title>
        <authorList>
            <person name="Tanifuji G."/>
            <person name="Takabayashi S."/>
            <person name="Kume K."/>
            <person name="Takagi M."/>
            <person name="Nakayama T."/>
            <person name="Kamikawa R."/>
            <person name="Inagaki Y."/>
            <person name="Hashimoto T."/>
        </authorList>
    </citation>
    <scope>NUCLEOTIDE SEQUENCE [LARGE SCALE GENOMIC DNA]</scope>
    <source>
        <strain evidence="2">NY0173</strain>
    </source>
</reference>
<evidence type="ECO:0000313" key="2">
    <source>
        <dbReference type="EMBL" id="GIQ86601.1"/>
    </source>
</evidence>
<dbReference type="Proteomes" id="UP000265618">
    <property type="component" value="Unassembled WGS sequence"/>
</dbReference>
<gene>
    <name evidence="2" type="ORF">KIPB_008482</name>
</gene>
<proteinExistence type="predicted"/>
<feature type="compositionally biased region" description="Basic and acidic residues" evidence="1">
    <location>
        <begin position="156"/>
        <end position="187"/>
    </location>
</feature>
<sequence length="193" mass="21329">MMEEATLTESGYEGEIESDQFHDGLSCIISTDSSLSKCNWGMTMSLSPDGAEGERHVAGYEVVCPFRSLSLPAQALPADRDAGIPLGLFSVTLRDESREEETGREGEGEGCEVLGRAFTTQSALTPETDITVIVLVLPWILLFIVDVLTPQKQLHEEEKREKEREKEHVEVHENAEQLNEGDTRVKEAVPVAQ</sequence>
<evidence type="ECO:0000256" key="1">
    <source>
        <dbReference type="SAM" id="MobiDB-lite"/>
    </source>
</evidence>